<reference evidence="1 2" key="1">
    <citation type="journal article" date="2022" name="Nat. Ecol. Evol.">
        <title>A masculinizing supergene underlies an exaggerated male reproductive morph in a spider.</title>
        <authorList>
            <person name="Hendrickx F."/>
            <person name="De Corte Z."/>
            <person name="Sonet G."/>
            <person name="Van Belleghem S.M."/>
            <person name="Kostlbacher S."/>
            <person name="Vangestel C."/>
        </authorList>
    </citation>
    <scope>NUCLEOTIDE SEQUENCE [LARGE SCALE GENOMIC DNA]</scope>
    <source>
        <strain evidence="1">W744_W776</strain>
    </source>
</reference>
<protein>
    <submittedName>
        <fullName evidence="1">Uncharacterized protein</fullName>
    </submittedName>
</protein>
<evidence type="ECO:0000313" key="1">
    <source>
        <dbReference type="EMBL" id="KAG8191266.1"/>
    </source>
</evidence>
<dbReference type="AlphaFoldDB" id="A0AAV6V6G3"/>
<dbReference type="Proteomes" id="UP000827092">
    <property type="component" value="Unassembled WGS sequence"/>
</dbReference>
<organism evidence="1 2">
    <name type="scientific">Oedothorax gibbosus</name>
    <dbReference type="NCBI Taxonomy" id="931172"/>
    <lineage>
        <taxon>Eukaryota</taxon>
        <taxon>Metazoa</taxon>
        <taxon>Ecdysozoa</taxon>
        <taxon>Arthropoda</taxon>
        <taxon>Chelicerata</taxon>
        <taxon>Arachnida</taxon>
        <taxon>Araneae</taxon>
        <taxon>Araneomorphae</taxon>
        <taxon>Entelegynae</taxon>
        <taxon>Araneoidea</taxon>
        <taxon>Linyphiidae</taxon>
        <taxon>Erigoninae</taxon>
        <taxon>Oedothorax</taxon>
    </lineage>
</organism>
<sequence>MDQSGYPNQNRTSQVKEFLQETKETTELELKKNCSINITQLEDDIADNQFPIHKFSSFSKTCRIMAWGLRFISNCKETLENGNKKYLQTSELKTATLKIIENVQGQEFE</sequence>
<evidence type="ECO:0000313" key="2">
    <source>
        <dbReference type="Proteomes" id="UP000827092"/>
    </source>
</evidence>
<proteinExistence type="predicted"/>
<dbReference type="EMBL" id="JAFNEN010000162">
    <property type="protein sequence ID" value="KAG8191266.1"/>
    <property type="molecule type" value="Genomic_DNA"/>
</dbReference>
<comment type="caution">
    <text evidence="1">The sequence shown here is derived from an EMBL/GenBank/DDBJ whole genome shotgun (WGS) entry which is preliminary data.</text>
</comment>
<gene>
    <name evidence="1" type="ORF">JTE90_003277</name>
</gene>
<accession>A0AAV6V6G3</accession>
<name>A0AAV6V6G3_9ARAC</name>
<keyword evidence="2" id="KW-1185">Reference proteome</keyword>